<evidence type="ECO:0000313" key="15">
    <source>
        <dbReference type="Proteomes" id="UP000013940"/>
    </source>
</evidence>
<reference evidence="15" key="1">
    <citation type="journal article" date="2014" name="Genome Announc.">
        <title>Full-genome sequence of the plant growth-promoting bacterium Pseudomonas protegens CHA0.</title>
        <authorList>
            <person name="Jousset A."/>
            <person name="Schuldes J."/>
            <person name="Keel C."/>
            <person name="Maurhofer M."/>
            <person name="Daniel R."/>
            <person name="Scheu S."/>
            <person name="Thuermer A."/>
        </authorList>
    </citation>
    <scope>NUCLEOTIDE SEQUENCE [LARGE SCALE GENOMIC DNA]</scope>
    <source>
        <strain evidence="15">DSM 19095 / LMG 27888 / CFBP 6595 / CHA0</strain>
    </source>
</reference>
<dbReference type="GO" id="GO:0006065">
    <property type="term" value="P:UDP-glucuronate biosynthetic process"/>
    <property type="evidence" value="ECO:0007669"/>
    <property type="project" value="UniProtKB-UniPathway"/>
</dbReference>
<comment type="similarity">
    <text evidence="2 9">Belongs to the UDP-glucose/GDP-mannose dehydrogenase family.</text>
</comment>
<keyword evidence="6 9" id="KW-0520">NAD</keyword>
<dbReference type="Pfam" id="PF00984">
    <property type="entry name" value="UDPG_MGDP_dh"/>
    <property type="match status" value="1"/>
</dbReference>
<accession>A0A2C9EMQ6</accession>
<dbReference type="PANTHER" id="PTHR43750">
    <property type="entry name" value="UDP-GLUCOSE 6-DEHYDROGENASE TUAD"/>
    <property type="match status" value="1"/>
</dbReference>
<evidence type="ECO:0000256" key="10">
    <source>
        <dbReference type="PIRSR" id="PIRSR500134-1"/>
    </source>
</evidence>
<feature type="binding site" evidence="11">
    <location>
        <begin position="280"/>
        <end position="284"/>
    </location>
    <ligand>
        <name>substrate</name>
    </ligand>
</feature>
<evidence type="ECO:0000256" key="3">
    <source>
        <dbReference type="ARBA" id="ARBA00012954"/>
    </source>
</evidence>
<dbReference type="EMBL" id="CP003190">
    <property type="protein sequence ID" value="AGL84879.1"/>
    <property type="molecule type" value="Genomic_DNA"/>
</dbReference>
<dbReference type="InterPro" id="IPR017476">
    <property type="entry name" value="UDP-Glc/GDP-Man"/>
</dbReference>
<evidence type="ECO:0000256" key="4">
    <source>
        <dbReference type="ARBA" id="ARBA00015132"/>
    </source>
</evidence>
<dbReference type="PANTHER" id="PTHR43750:SF3">
    <property type="entry name" value="UDP-GLUCOSE 6-DEHYDROGENASE TUAD"/>
    <property type="match status" value="1"/>
</dbReference>
<feature type="binding site" evidence="12">
    <location>
        <position position="54"/>
    </location>
    <ligand>
        <name>NAD(+)</name>
        <dbReference type="ChEBI" id="CHEBI:57540"/>
    </ligand>
</feature>
<proteinExistence type="inferred from homology"/>
<dbReference type="InterPro" id="IPR036220">
    <property type="entry name" value="UDP-Glc/GDP-Man_DH_C_sf"/>
</dbReference>
<dbReference type="Gene3D" id="1.20.5.100">
    <property type="entry name" value="Cytochrome c1, transmembrane anchor, C-terminal"/>
    <property type="match status" value="1"/>
</dbReference>
<evidence type="ECO:0000256" key="1">
    <source>
        <dbReference type="ARBA" id="ARBA00004701"/>
    </source>
</evidence>
<name>A0A2C9EMQ6_PSEPH</name>
<dbReference type="Pfam" id="PF03720">
    <property type="entry name" value="UDPG_MGDP_dh_C"/>
    <property type="match status" value="1"/>
</dbReference>
<keyword evidence="5 9" id="KW-0560">Oxidoreductase</keyword>
<evidence type="ECO:0000256" key="6">
    <source>
        <dbReference type="ARBA" id="ARBA00023027"/>
    </source>
</evidence>
<dbReference type="InterPro" id="IPR001732">
    <property type="entry name" value="UDP-Glc/GDP-Man_DH_N"/>
</dbReference>
<sequence length="474" mass="52343">MCHTPFQKVRTTLTPTLIMDEVVPLEVSVFGTGYVGLVQAVALADVGHNVVCVDIDSHKIAQLQRSIPPIHEPGLATLIEENQKAGRLHFTTQASDAVGHGKVIFIAVGTPSNEDGSADLDHVLAVARNIACLMFSDKTLVIKSTVPVGTADLVIETVAEQLADLGKSELRVHVVSNPEFLKEGSAVADCMRPDRIIVGCADDLPRQQLSELYAPFNHNHDRLMFMDNRSAELVKYAANAMLATRISFMNEMANLAERLGVDINAVRKGIGADPRIGYHFIYPGAGFGGSCFPKDLRALIHTAESHGLEPHMLKTVRDVNEQQRHVLFRKLKAHLGDNLQGKVIALWGLAFKPNTDDMREATSRYLMQALWEAGAKVQAYDPEAMTECRRLYGYRDDLQLCATRDDTLQGADALVICTEWKAFRVVDFTLLRETLRDRLVVDGRNLYNPQQAADAGLHYLSIGLPYRVPEALRA</sequence>
<feature type="binding site" evidence="12">
    <location>
        <position position="110"/>
    </location>
    <ligand>
        <name>NAD(+)</name>
        <dbReference type="ChEBI" id="CHEBI:57540"/>
    </ligand>
</feature>
<evidence type="ECO:0000313" key="14">
    <source>
        <dbReference type="EMBL" id="AGL84879.1"/>
    </source>
</evidence>
<dbReference type="eggNOG" id="COG1004">
    <property type="taxonomic scope" value="Bacteria"/>
</dbReference>
<feature type="binding site" evidence="11">
    <location>
        <begin position="180"/>
        <end position="183"/>
    </location>
    <ligand>
        <name>substrate</name>
    </ligand>
</feature>
<feature type="binding site" evidence="12">
    <location>
        <position position="183"/>
    </location>
    <ligand>
        <name>NAD(+)</name>
        <dbReference type="ChEBI" id="CHEBI:57540"/>
    </ligand>
</feature>
<dbReference type="UniPathway" id="UPA00038">
    <property type="reaction ID" value="UER00491"/>
</dbReference>
<feature type="binding site" evidence="12">
    <location>
        <position position="294"/>
    </location>
    <ligand>
        <name>NAD(+)</name>
        <dbReference type="ChEBI" id="CHEBI:57540"/>
    </ligand>
</feature>
<dbReference type="InterPro" id="IPR008927">
    <property type="entry name" value="6-PGluconate_DH-like_C_sf"/>
</dbReference>
<dbReference type="GO" id="GO:0003979">
    <property type="term" value="F:UDP-glucose 6-dehydrogenase activity"/>
    <property type="evidence" value="ECO:0007669"/>
    <property type="project" value="UniProtKB-EC"/>
</dbReference>
<evidence type="ECO:0000256" key="9">
    <source>
        <dbReference type="PIRNR" id="PIRNR000124"/>
    </source>
</evidence>
<dbReference type="HOGENOM" id="CLU_023810_1_2_6"/>
<feature type="binding site" evidence="12">
    <location>
        <position position="359"/>
    </location>
    <ligand>
        <name>NAD(+)</name>
        <dbReference type="ChEBI" id="CHEBI:57540"/>
    </ligand>
</feature>
<gene>
    <name evidence="14" type="primary">udg2</name>
    <name evidence="14" type="ORF">PFLCHA0_c31090</name>
</gene>
<feature type="binding site" evidence="11">
    <location>
        <position position="352"/>
    </location>
    <ligand>
        <name>substrate</name>
    </ligand>
</feature>
<dbReference type="PIRSF" id="PIRSF500134">
    <property type="entry name" value="UDPglc_DH_bac"/>
    <property type="match status" value="1"/>
</dbReference>
<dbReference type="Gene3D" id="3.40.50.720">
    <property type="entry name" value="NAD(P)-binding Rossmann-like Domain"/>
    <property type="match status" value="2"/>
</dbReference>
<dbReference type="GO" id="GO:0051287">
    <property type="term" value="F:NAD binding"/>
    <property type="evidence" value="ECO:0007669"/>
    <property type="project" value="InterPro"/>
</dbReference>
<dbReference type="KEGG" id="pprc:PFLCHA0_c31090"/>
<dbReference type="GO" id="GO:0000271">
    <property type="term" value="P:polysaccharide biosynthetic process"/>
    <property type="evidence" value="ECO:0007669"/>
    <property type="project" value="InterPro"/>
</dbReference>
<dbReference type="PIRSF" id="PIRSF000124">
    <property type="entry name" value="UDPglc_GDPman_dh"/>
    <property type="match status" value="1"/>
</dbReference>
<dbReference type="SUPFAM" id="SSF52413">
    <property type="entry name" value="UDP-glucose/GDP-mannose dehydrogenase C-terminal domain"/>
    <property type="match status" value="1"/>
</dbReference>
<protein>
    <recommendedName>
        <fullName evidence="4 9">UDP-glucose 6-dehydrogenase</fullName>
        <ecNumber evidence="3 9">1.1.1.22</ecNumber>
    </recommendedName>
</protein>
<dbReference type="AlphaFoldDB" id="A0A2C9EMQ6"/>
<dbReference type="SUPFAM" id="SSF51735">
    <property type="entry name" value="NAD(P)-binding Rossmann-fold domains"/>
    <property type="match status" value="1"/>
</dbReference>
<feature type="active site" description="Nucleophile" evidence="10">
    <location>
        <position position="291"/>
    </location>
</feature>
<evidence type="ECO:0000256" key="5">
    <source>
        <dbReference type="ARBA" id="ARBA00023002"/>
    </source>
</evidence>
<organism evidence="14 15">
    <name type="scientific">Pseudomonas protegens (strain DSM 19095 / LMG 27888 / CFBP 6595 / CHA0)</name>
    <dbReference type="NCBI Taxonomy" id="1124983"/>
    <lineage>
        <taxon>Bacteria</taxon>
        <taxon>Pseudomonadati</taxon>
        <taxon>Pseudomonadota</taxon>
        <taxon>Gammaproteobacteria</taxon>
        <taxon>Pseudomonadales</taxon>
        <taxon>Pseudomonadaceae</taxon>
        <taxon>Pseudomonas</taxon>
    </lineage>
</organism>
<dbReference type="NCBIfam" id="TIGR03026">
    <property type="entry name" value="NDP-sugDHase"/>
    <property type="match status" value="1"/>
</dbReference>
<dbReference type="FunFam" id="1.20.5.100:FF:000001">
    <property type="entry name" value="UDP-glucose 6-dehydrogenase"/>
    <property type="match status" value="1"/>
</dbReference>
<dbReference type="Pfam" id="PF03721">
    <property type="entry name" value="UDPG_MGDP_dh_N"/>
    <property type="match status" value="1"/>
</dbReference>
<dbReference type="InterPro" id="IPR014027">
    <property type="entry name" value="UDP-Glc/GDP-Man_DH_C"/>
</dbReference>
<feature type="binding site" evidence="12">
    <location>
        <position position="59"/>
    </location>
    <ligand>
        <name>NAD(+)</name>
        <dbReference type="ChEBI" id="CHEBI:57540"/>
    </ligand>
</feature>
<dbReference type="InterPro" id="IPR036291">
    <property type="entry name" value="NAD(P)-bd_dom_sf"/>
</dbReference>
<comment type="function">
    <text evidence="8">Catalyzes the conversion of UDP-glucose into UDP-glucuronate, one of the precursors of teichuronic acid.</text>
</comment>
<evidence type="ECO:0000256" key="7">
    <source>
        <dbReference type="ARBA" id="ARBA00047473"/>
    </source>
</evidence>
<evidence type="ECO:0000256" key="12">
    <source>
        <dbReference type="PIRSR" id="PIRSR500134-3"/>
    </source>
</evidence>
<comment type="catalytic activity">
    <reaction evidence="7 9">
        <text>UDP-alpha-D-glucose + 2 NAD(+) + H2O = UDP-alpha-D-glucuronate + 2 NADH + 3 H(+)</text>
        <dbReference type="Rhea" id="RHEA:23596"/>
        <dbReference type="ChEBI" id="CHEBI:15377"/>
        <dbReference type="ChEBI" id="CHEBI:15378"/>
        <dbReference type="ChEBI" id="CHEBI:57540"/>
        <dbReference type="ChEBI" id="CHEBI:57945"/>
        <dbReference type="ChEBI" id="CHEBI:58052"/>
        <dbReference type="ChEBI" id="CHEBI:58885"/>
        <dbReference type="EC" id="1.1.1.22"/>
    </reaction>
</comment>
<feature type="binding site" evidence="11">
    <location>
        <position position="235"/>
    </location>
    <ligand>
        <name>substrate</name>
    </ligand>
</feature>
<evidence type="ECO:0000256" key="8">
    <source>
        <dbReference type="ARBA" id="ARBA00053241"/>
    </source>
</evidence>
<dbReference type="SUPFAM" id="SSF48179">
    <property type="entry name" value="6-phosphogluconate dehydrogenase C-terminal domain-like"/>
    <property type="match status" value="1"/>
</dbReference>
<feature type="binding site" evidence="11">
    <location>
        <position position="288"/>
    </location>
    <ligand>
        <name>substrate</name>
    </ligand>
</feature>
<dbReference type="InterPro" id="IPR014026">
    <property type="entry name" value="UDP-Glc/GDP-Man_DH_dimer"/>
</dbReference>
<evidence type="ECO:0000259" key="13">
    <source>
        <dbReference type="SMART" id="SM00984"/>
    </source>
</evidence>
<evidence type="ECO:0000256" key="2">
    <source>
        <dbReference type="ARBA" id="ARBA00006601"/>
    </source>
</evidence>
<feature type="domain" description="UDP-glucose/GDP-mannose dehydrogenase C-terminal" evidence="13">
    <location>
        <begin position="345"/>
        <end position="449"/>
    </location>
</feature>
<evidence type="ECO:0000256" key="11">
    <source>
        <dbReference type="PIRSR" id="PIRSR500134-2"/>
    </source>
</evidence>
<dbReference type="InterPro" id="IPR028357">
    <property type="entry name" value="UDPglc_DH_bac"/>
</dbReference>
<dbReference type="Proteomes" id="UP000013940">
    <property type="component" value="Chromosome"/>
</dbReference>
<dbReference type="SMART" id="SM00984">
    <property type="entry name" value="UDPG_MGDP_dh_C"/>
    <property type="match status" value="1"/>
</dbReference>
<comment type="pathway">
    <text evidence="1">Nucleotide-sugar biosynthesis; UDP-alpha-D-glucuronate biosynthesis; UDP-alpha-D-glucuronate from UDP-alpha-D-glucose: step 1/1.</text>
</comment>
<dbReference type="EC" id="1.1.1.22" evidence="3 9"/>
<feature type="binding site" evidence="12">
    <location>
        <position position="145"/>
    </location>
    <ligand>
        <name>NAD(+)</name>
        <dbReference type="ChEBI" id="CHEBI:57540"/>
    </ligand>
</feature>